<sequence>MIRSSPDHHHLCNLQSTEHLHHHSCCYALKLSHELPKTRASASILTRSVINAADKKPSHSPYAQPFDDTALKLSHELPNTRAFASILPRSIAEQQSINAADKKLSHNREPRGPGLLPAIVVIDHYHSATMVLHLRSLYNSKLSLCSAHR</sequence>
<proteinExistence type="predicted"/>
<name>A0AAW1VFX1_RUBAR</name>
<dbReference type="Proteomes" id="UP001457282">
    <property type="component" value="Unassembled WGS sequence"/>
</dbReference>
<organism evidence="1 2">
    <name type="scientific">Rubus argutus</name>
    <name type="common">Southern blackberry</name>
    <dbReference type="NCBI Taxonomy" id="59490"/>
    <lineage>
        <taxon>Eukaryota</taxon>
        <taxon>Viridiplantae</taxon>
        <taxon>Streptophyta</taxon>
        <taxon>Embryophyta</taxon>
        <taxon>Tracheophyta</taxon>
        <taxon>Spermatophyta</taxon>
        <taxon>Magnoliopsida</taxon>
        <taxon>eudicotyledons</taxon>
        <taxon>Gunneridae</taxon>
        <taxon>Pentapetalae</taxon>
        <taxon>rosids</taxon>
        <taxon>fabids</taxon>
        <taxon>Rosales</taxon>
        <taxon>Rosaceae</taxon>
        <taxon>Rosoideae</taxon>
        <taxon>Rosoideae incertae sedis</taxon>
        <taxon>Rubus</taxon>
    </lineage>
</organism>
<dbReference type="AlphaFoldDB" id="A0AAW1VFX1"/>
<dbReference type="EMBL" id="JBEDUW010000266">
    <property type="protein sequence ID" value="KAK9902299.1"/>
    <property type="molecule type" value="Genomic_DNA"/>
</dbReference>
<accession>A0AAW1VFX1</accession>
<gene>
    <name evidence="1" type="ORF">M0R45_001759</name>
</gene>
<keyword evidence="2" id="KW-1185">Reference proteome</keyword>
<evidence type="ECO:0000313" key="2">
    <source>
        <dbReference type="Proteomes" id="UP001457282"/>
    </source>
</evidence>
<protein>
    <submittedName>
        <fullName evidence="1">Uncharacterized protein</fullName>
    </submittedName>
</protein>
<evidence type="ECO:0000313" key="1">
    <source>
        <dbReference type="EMBL" id="KAK9902299.1"/>
    </source>
</evidence>
<comment type="caution">
    <text evidence="1">The sequence shown here is derived from an EMBL/GenBank/DDBJ whole genome shotgun (WGS) entry which is preliminary data.</text>
</comment>
<reference evidence="1 2" key="1">
    <citation type="journal article" date="2023" name="G3 (Bethesda)">
        <title>A chromosome-length genome assembly and annotation of blackberry (Rubus argutus, cv. 'Hillquist').</title>
        <authorList>
            <person name="Bruna T."/>
            <person name="Aryal R."/>
            <person name="Dudchenko O."/>
            <person name="Sargent D.J."/>
            <person name="Mead D."/>
            <person name="Buti M."/>
            <person name="Cavallini A."/>
            <person name="Hytonen T."/>
            <person name="Andres J."/>
            <person name="Pham M."/>
            <person name="Weisz D."/>
            <person name="Mascagni F."/>
            <person name="Usai G."/>
            <person name="Natali L."/>
            <person name="Bassil N."/>
            <person name="Fernandez G.E."/>
            <person name="Lomsadze A."/>
            <person name="Armour M."/>
            <person name="Olukolu B."/>
            <person name="Poorten T."/>
            <person name="Britton C."/>
            <person name="Davik J."/>
            <person name="Ashrafi H."/>
            <person name="Aiden E.L."/>
            <person name="Borodovsky M."/>
            <person name="Worthington M."/>
        </authorList>
    </citation>
    <scope>NUCLEOTIDE SEQUENCE [LARGE SCALE GENOMIC DNA]</scope>
    <source>
        <strain evidence="1">PI 553951</strain>
    </source>
</reference>